<evidence type="ECO:0000313" key="2">
    <source>
        <dbReference type="EMBL" id="KAK6918970.1"/>
    </source>
</evidence>
<feature type="region of interest" description="Disordered" evidence="1">
    <location>
        <begin position="561"/>
        <end position="592"/>
    </location>
</feature>
<feature type="region of interest" description="Disordered" evidence="1">
    <location>
        <begin position="271"/>
        <end position="312"/>
    </location>
</feature>
<reference evidence="2 3" key="1">
    <citation type="submission" date="2023-12" db="EMBL/GenBank/DDBJ databases">
        <title>A high-quality genome assembly for Dillenia turbinata (Dilleniales).</title>
        <authorList>
            <person name="Chanderbali A."/>
        </authorList>
    </citation>
    <scope>NUCLEOTIDE SEQUENCE [LARGE SCALE GENOMIC DNA]</scope>
    <source>
        <strain evidence="2">LSX21</strain>
        <tissue evidence="2">Leaf</tissue>
    </source>
</reference>
<feature type="compositionally biased region" description="Basic and acidic residues" evidence="1">
    <location>
        <begin position="273"/>
        <end position="283"/>
    </location>
</feature>
<dbReference type="Pfam" id="PF05623">
    <property type="entry name" value="DUF789"/>
    <property type="match status" value="1"/>
</dbReference>
<sequence length="1031" mass="115036">MAVSEALIQQVEHKRSGGSSICGYPCSLNCPVLRKMYMTKFIKQPENTGSPDPKIGEKSKHPGFLHCPCSFDHLSGSPVPETSIANNDVHIAPILPSAEKPAKKISKKKKKKKKSKPTKSLSEKVESEMGYKPCSPNSASSFKDEEDNSSSNGDRSTKYNSPTILTSLCSSEHEGDYSKDSSVLDNGKISNSAFKLISGILCNHLDAGTSTSCKVSNCSKQGPEGICADKFESLSFADSSHCKSEDSLNSFPEKAESDRLIQDSAVNKSRCCHNTEDESENRHLQQNRQKPKEGRTFRPKKSKPPHFNNSKGVGLLDSSFLVNHHSYSHEGLLSSPLVSSLNPDHAANRDKEMGDKEQGMPRGINGNFLYDSSRWVARHSPYQLVLQENQTNPREIDHGKLKSKSNYMLNLEIHNNRKKGVGGFKSNFFRLRNRSFQEEELQGHCELHYYKNGFARKGIIPNGQNGVTLRPFKFHSSACPDCKFSIMEQGIFNVEQPHGWMKLPTMTHTTRRPSLASIASEQGKFVSLEKPSFVDRNKDFASRTSVKKWIPVAKKDLSTSSIDSRNDLSHTTPISSTREKDQEGISISPYGPETLSEEFRAADLSSIETLKLDKNCDADAIKCNSLSGQIEGQSINECRENVAPNNVQGSTNQLLIGSQMALQALRAAYRLQRASERVELATGSPLAEFERLLHSAAPVVSSSYVLEQCAVCFDADSSDGSLCKHQIPDSSLSTVWNWYEKPTNYGLEVKAEDIQNLDGMTDRTPFHAHFVPLLSAVQLFGYPHLLDNHTNGVEYNSPDTLETGEIREQPVSSSDDLQDRSSLDETDDRLFQEQVHTATECALEEPVSVSQIRPCNGIDFVKINFFLICRIMELIKSGTSSPKIFGDPCNLECMKLHDLHPASWFSVAWYPIYRIPEGNFRASFLTYHSLGHLVRSSSLEDSNDKNINCVVSPVLGLQSYNAQGEYWFSPKFPDESSLKDLAPLNSSEILRERLRTLEENALLFARGYVVKGQVKVVNQQPDYEFFMSRKR</sequence>
<dbReference type="InterPro" id="IPR008507">
    <property type="entry name" value="DUF789"/>
</dbReference>
<feature type="compositionally biased region" description="Polar residues" evidence="1">
    <location>
        <begin position="149"/>
        <end position="160"/>
    </location>
</feature>
<name>A0AAN8UNN4_9MAGN</name>
<feature type="region of interest" description="Disordered" evidence="1">
    <location>
        <begin position="793"/>
        <end position="823"/>
    </location>
</feature>
<proteinExistence type="predicted"/>
<comment type="caution">
    <text evidence="2">The sequence shown here is derived from an EMBL/GenBank/DDBJ whole genome shotgun (WGS) entry which is preliminary data.</text>
</comment>
<evidence type="ECO:0000256" key="1">
    <source>
        <dbReference type="SAM" id="MobiDB-lite"/>
    </source>
</evidence>
<dbReference type="EMBL" id="JBAMMX010000022">
    <property type="protein sequence ID" value="KAK6918970.1"/>
    <property type="molecule type" value="Genomic_DNA"/>
</dbReference>
<protein>
    <submittedName>
        <fullName evidence="2">Uncharacterized protein</fullName>
    </submittedName>
</protein>
<feature type="region of interest" description="Disordered" evidence="1">
    <location>
        <begin position="95"/>
        <end position="160"/>
    </location>
</feature>
<feature type="compositionally biased region" description="Basic residues" evidence="1">
    <location>
        <begin position="103"/>
        <end position="117"/>
    </location>
</feature>
<feature type="compositionally biased region" description="Basic and acidic residues" evidence="1">
    <location>
        <begin position="346"/>
        <end position="359"/>
    </location>
</feature>
<gene>
    <name evidence="2" type="ORF">RJ641_017392</name>
</gene>
<dbReference type="PANTHER" id="PTHR32010:SF23">
    <property type="entry name" value="IG-LIKE DOMAIN-CONTAINING PROTEIN"/>
    <property type="match status" value="1"/>
</dbReference>
<keyword evidence="3" id="KW-1185">Reference proteome</keyword>
<feature type="region of interest" description="Disordered" evidence="1">
    <location>
        <begin position="340"/>
        <end position="363"/>
    </location>
</feature>
<dbReference type="Proteomes" id="UP001370490">
    <property type="component" value="Unassembled WGS sequence"/>
</dbReference>
<organism evidence="2 3">
    <name type="scientific">Dillenia turbinata</name>
    <dbReference type="NCBI Taxonomy" id="194707"/>
    <lineage>
        <taxon>Eukaryota</taxon>
        <taxon>Viridiplantae</taxon>
        <taxon>Streptophyta</taxon>
        <taxon>Embryophyta</taxon>
        <taxon>Tracheophyta</taxon>
        <taxon>Spermatophyta</taxon>
        <taxon>Magnoliopsida</taxon>
        <taxon>eudicotyledons</taxon>
        <taxon>Gunneridae</taxon>
        <taxon>Pentapetalae</taxon>
        <taxon>Dilleniales</taxon>
        <taxon>Dilleniaceae</taxon>
        <taxon>Dillenia</taxon>
    </lineage>
</organism>
<feature type="compositionally biased region" description="Polar residues" evidence="1">
    <location>
        <begin position="561"/>
        <end position="576"/>
    </location>
</feature>
<accession>A0AAN8UNN4</accession>
<dbReference type="PANTHER" id="PTHR32010">
    <property type="entry name" value="PHOTOSYSTEM II STABILITY/ASSEMBLY FACTOR HCF136, CHLOROPLASTIC"/>
    <property type="match status" value="1"/>
</dbReference>
<evidence type="ECO:0000313" key="3">
    <source>
        <dbReference type="Proteomes" id="UP001370490"/>
    </source>
</evidence>
<dbReference type="AlphaFoldDB" id="A0AAN8UNN4"/>